<sequence>MAKKQPPIQQAPPVQRVRLRYARRGAARFTSHRDFGRILERALRRAAVPMAYSSGFNPHPRISYANSAPTSAASEAEYVELALAAECDPAKVQRALNAVMPQGLVFLEAADAVRESLSDLLEASDWEAAVADCPPGSLARAAVALLDSTTETVERMTKSGMRSFDVRQAVMALSVPDDQHVVMRLRHLTPLVRPDDVMTVLRRLEPGIPATPALLTRLRQGPLVETGIGDPLNPKPVEQ</sequence>
<feature type="domain" description="DUF2344" evidence="1">
    <location>
        <begin position="16"/>
        <end position="183"/>
    </location>
</feature>
<dbReference type="InterPro" id="IPR018768">
    <property type="entry name" value="DUF2344"/>
</dbReference>
<dbReference type="OrthoDB" id="9780488at2"/>
<gene>
    <name evidence="2" type="ORF">EII34_08770</name>
</gene>
<dbReference type="Proteomes" id="UP000280819">
    <property type="component" value="Unassembled WGS sequence"/>
</dbReference>
<dbReference type="RefSeq" id="WP_124844775.1">
    <property type="nucleotide sequence ID" value="NZ_RQZG01000008.1"/>
</dbReference>
<name>A0A3P1T6J6_9ACTN</name>
<evidence type="ECO:0000313" key="3">
    <source>
        <dbReference type="Proteomes" id="UP000280819"/>
    </source>
</evidence>
<evidence type="ECO:0000313" key="2">
    <source>
        <dbReference type="EMBL" id="RRD04999.1"/>
    </source>
</evidence>
<dbReference type="NCBIfam" id="TIGR03936">
    <property type="entry name" value="sam_1_link_chp"/>
    <property type="match status" value="1"/>
</dbReference>
<dbReference type="AlphaFoldDB" id="A0A3P1T6J6"/>
<proteinExistence type="predicted"/>
<comment type="caution">
    <text evidence="2">The sequence shown here is derived from an EMBL/GenBank/DDBJ whole genome shotgun (WGS) entry which is preliminary data.</text>
</comment>
<reference evidence="2 3" key="1">
    <citation type="submission" date="2018-11" db="EMBL/GenBank/DDBJ databases">
        <title>Genomes From Bacteria Associated with the Canine Oral Cavity: a Test Case for Automated Genome-Based Taxonomic Assignment.</title>
        <authorList>
            <person name="Coil D.A."/>
            <person name="Jospin G."/>
            <person name="Darling A.E."/>
            <person name="Wallis C."/>
            <person name="Davis I.J."/>
            <person name="Harris S."/>
            <person name="Eisen J.A."/>
            <person name="Holcombe L.J."/>
            <person name="O'Flynn C."/>
        </authorList>
    </citation>
    <scope>NUCLEOTIDE SEQUENCE [LARGE SCALE GENOMIC DNA]</scope>
    <source>
        <strain evidence="2 3">OH887_COT-365</strain>
    </source>
</reference>
<accession>A0A3P1T6J6</accession>
<dbReference type="EMBL" id="RQZG01000008">
    <property type="protein sequence ID" value="RRD04999.1"/>
    <property type="molecule type" value="Genomic_DNA"/>
</dbReference>
<dbReference type="Pfam" id="PF10105">
    <property type="entry name" value="DUF2344"/>
    <property type="match status" value="1"/>
</dbReference>
<organism evidence="2 3">
    <name type="scientific">Arachnia propionica</name>
    <dbReference type="NCBI Taxonomy" id="1750"/>
    <lineage>
        <taxon>Bacteria</taxon>
        <taxon>Bacillati</taxon>
        <taxon>Actinomycetota</taxon>
        <taxon>Actinomycetes</taxon>
        <taxon>Propionibacteriales</taxon>
        <taxon>Propionibacteriaceae</taxon>
        <taxon>Arachnia</taxon>
    </lineage>
</organism>
<protein>
    <submittedName>
        <fullName evidence="2">DUF2344 domain-containing protein</fullName>
    </submittedName>
</protein>
<evidence type="ECO:0000259" key="1">
    <source>
        <dbReference type="Pfam" id="PF10105"/>
    </source>
</evidence>